<dbReference type="KEGG" id="tper:IWA51_05875"/>
<sequence>MKIKTRDSAVHIIAASVLAAFFIAVLVFAYKYFICYYAASNLESSLYYDCAKVLVYGSGDDSVSASITFTDSDSNIVAEFERSWNAPSVSVDFACVTFLGKKSYFPYRIYASDSPGVNSGVMLRKHLFSKGRFELLGSSWTDEQKKYAGMIADFALTPAFSIFSSHLTYYSVNLGGCVPGKEYRLFVGSRGPGISAY</sequence>
<accession>A0A7T3RFH3</accession>
<keyword evidence="3" id="KW-1185">Reference proteome</keyword>
<proteinExistence type="predicted"/>
<gene>
    <name evidence="2" type="ORF">IWA51_05875</name>
</gene>
<name>A0A7T3RFH3_9SPIR</name>
<keyword evidence="1" id="KW-0472">Membrane</keyword>
<keyword evidence="1" id="KW-0812">Transmembrane</keyword>
<organism evidence="2 3">
    <name type="scientific">Treponema peruense</name>
    <dbReference type="NCBI Taxonomy" id="2787628"/>
    <lineage>
        <taxon>Bacteria</taxon>
        <taxon>Pseudomonadati</taxon>
        <taxon>Spirochaetota</taxon>
        <taxon>Spirochaetia</taxon>
        <taxon>Spirochaetales</taxon>
        <taxon>Treponemataceae</taxon>
        <taxon>Treponema</taxon>
    </lineage>
</organism>
<evidence type="ECO:0000313" key="2">
    <source>
        <dbReference type="EMBL" id="QQA02102.1"/>
    </source>
</evidence>
<dbReference type="Proteomes" id="UP000595224">
    <property type="component" value="Chromosome"/>
</dbReference>
<dbReference type="EMBL" id="CP064936">
    <property type="protein sequence ID" value="QQA02102.1"/>
    <property type="molecule type" value="Genomic_DNA"/>
</dbReference>
<dbReference type="AlphaFoldDB" id="A0A7T3RFH3"/>
<evidence type="ECO:0000313" key="3">
    <source>
        <dbReference type="Proteomes" id="UP000595224"/>
    </source>
</evidence>
<keyword evidence="1" id="KW-1133">Transmembrane helix</keyword>
<feature type="transmembrane region" description="Helical" evidence="1">
    <location>
        <begin position="12"/>
        <end position="33"/>
    </location>
</feature>
<reference evidence="2 3" key="1">
    <citation type="submission" date="2020-11" db="EMBL/GenBank/DDBJ databases">
        <title>Treponema Peruensis nv. sp., first commensal Treponema isolated from human feces.</title>
        <authorList>
            <person name="Belkhou C."/>
            <person name="Raes J."/>
        </authorList>
    </citation>
    <scope>NUCLEOTIDE SEQUENCE [LARGE SCALE GENOMIC DNA]</scope>
    <source>
        <strain evidence="2 3">RCC2812</strain>
    </source>
</reference>
<dbReference type="RefSeq" id="WP_198443566.1">
    <property type="nucleotide sequence ID" value="NZ_CBCSHE010000006.1"/>
</dbReference>
<evidence type="ECO:0000256" key="1">
    <source>
        <dbReference type="SAM" id="Phobius"/>
    </source>
</evidence>
<protein>
    <submittedName>
        <fullName evidence="2">Uncharacterized protein</fullName>
    </submittedName>
</protein>